<comment type="caution">
    <text evidence="3">The sequence shown here is derived from an EMBL/GenBank/DDBJ whole genome shotgun (WGS) entry which is preliminary data.</text>
</comment>
<accession>A0A4Q5GQ37</accession>
<reference evidence="3 4" key="2">
    <citation type="journal article" date="2019" name="Science, e1252229">
        <title>Invertible promoters mediate bacterial phase variation, antibiotic resistance, and host adaptation in the gut.</title>
        <authorList>
            <person name="Jiang X."/>
            <person name="Hall A.B."/>
            <person name="Arthur T.D."/>
            <person name="Plichta D.R."/>
            <person name="Covington C.T."/>
            <person name="Poyet M."/>
            <person name="Crothers J."/>
            <person name="Moses P.L."/>
            <person name="Tolonen A.C."/>
            <person name="Vlamakis H."/>
            <person name="Alm E.J."/>
            <person name="Xavier R.J."/>
        </authorList>
    </citation>
    <scope>NUCLEOTIDE SEQUENCE [LARGE SCALE GENOMIC DNA]</scope>
    <source>
        <strain evidence="4">bj_0095</strain>
        <strain evidence="3">Bj_0095</strain>
    </source>
</reference>
<dbReference type="Proteomes" id="UP000335496">
    <property type="component" value="Unassembled WGS sequence"/>
</dbReference>
<evidence type="ECO:0000313" key="3">
    <source>
        <dbReference type="EMBL" id="RYT70666.1"/>
    </source>
</evidence>
<proteinExistence type="predicted"/>
<evidence type="ECO:0000313" key="4">
    <source>
        <dbReference type="Proteomes" id="UP000291917"/>
    </source>
</evidence>
<evidence type="ECO:0000259" key="1">
    <source>
        <dbReference type="Pfam" id="PF22292"/>
    </source>
</evidence>
<dbReference type="EMBL" id="RCXL01000026">
    <property type="protein sequence ID" value="RYT70666.1"/>
    <property type="molecule type" value="Genomic_DNA"/>
</dbReference>
<dbReference type="Pfam" id="PF22292">
    <property type="entry name" value="DUF6965"/>
    <property type="match status" value="1"/>
</dbReference>
<dbReference type="Proteomes" id="UP000291917">
    <property type="component" value="Unassembled WGS sequence"/>
</dbReference>
<dbReference type="AlphaFoldDB" id="A0A4Q5GQ37"/>
<dbReference type="RefSeq" id="WP_130089103.1">
    <property type="nucleotide sequence ID" value="NZ_RCXL01000026.1"/>
</dbReference>
<organism evidence="3 4">
    <name type="scientific">Bacteroides eggerthii</name>
    <dbReference type="NCBI Taxonomy" id="28111"/>
    <lineage>
        <taxon>Bacteria</taxon>
        <taxon>Pseudomonadati</taxon>
        <taxon>Bacteroidota</taxon>
        <taxon>Bacteroidia</taxon>
        <taxon>Bacteroidales</taxon>
        <taxon>Bacteroidaceae</taxon>
        <taxon>Bacteroides</taxon>
    </lineage>
</organism>
<keyword evidence="5" id="KW-1185">Reference proteome</keyword>
<sequence length="77" mass="9189">MAEYLYDKDSVQALIEWGKNAHLPQEIELSESEYIFNLSKYVQANIYDIEQHYPDEFYNPAITRLYRIKELIEQVGT</sequence>
<dbReference type="EMBL" id="VVZX01000024">
    <property type="protein sequence ID" value="KAA5271396.1"/>
    <property type="molecule type" value="Genomic_DNA"/>
</dbReference>
<feature type="domain" description="DUF6965" evidence="1">
    <location>
        <begin position="10"/>
        <end position="74"/>
    </location>
</feature>
<reference evidence="2 5" key="1">
    <citation type="journal article" date="2019" name="Nat. Med.">
        <title>A library of human gut bacterial isolates paired with longitudinal multiomics data enables mechanistic microbiome research.</title>
        <authorList>
            <person name="Poyet M."/>
            <person name="Groussin M."/>
            <person name="Gibbons S.M."/>
            <person name="Avila-Pacheco J."/>
            <person name="Jiang X."/>
            <person name="Kearney S.M."/>
            <person name="Perrotta A.R."/>
            <person name="Berdy B."/>
            <person name="Zhao S."/>
            <person name="Lieberman T.D."/>
            <person name="Swanson P.K."/>
            <person name="Smith M."/>
            <person name="Roesemann S."/>
            <person name="Alexander J.E."/>
            <person name="Rich S.A."/>
            <person name="Livny J."/>
            <person name="Vlamakis H."/>
            <person name="Clish C."/>
            <person name="Bullock K."/>
            <person name="Deik A."/>
            <person name="Scott J."/>
            <person name="Pierce K.A."/>
            <person name="Xavier R.J."/>
            <person name="Alm E.J."/>
        </authorList>
    </citation>
    <scope>NUCLEOTIDE SEQUENCE [LARGE SCALE GENOMIC DNA]</scope>
    <source>
        <strain evidence="2 5">BIOML-A1</strain>
    </source>
</reference>
<protein>
    <recommendedName>
        <fullName evidence="1">DUF6965 domain-containing protein</fullName>
    </recommendedName>
</protein>
<evidence type="ECO:0000313" key="5">
    <source>
        <dbReference type="Proteomes" id="UP000335496"/>
    </source>
</evidence>
<evidence type="ECO:0000313" key="2">
    <source>
        <dbReference type="EMBL" id="KAA5271396.1"/>
    </source>
</evidence>
<gene>
    <name evidence="3" type="ORF">EAJ03_15115</name>
    <name evidence="2" type="ORF">F2Z23_15320</name>
</gene>
<dbReference type="InterPro" id="IPR054238">
    <property type="entry name" value="DUF6965"/>
</dbReference>
<name>A0A4Q5GQ37_9BACE</name>